<sequence>MAPARDASSALDLRKIELISSFGNESDSDDTEEPDNKLRKNVSNRKFSDSNVSDEDDDLDILTKIQRRAKELKELGGDLPPEVTNIVNQPKTEIKKSANISTKEKKKSIAGFSLVAGYSDSEEEQENEEVKSIFPIAPELPKVSHSRLFPITKPIDVKDFMQPAALENKPTSPTNDFDSKVFQRKKRIGVALINTGKKKGDVPTDPESDRKGFGFGIQDANLNSKDNIYAGFKKGGVMFVKSDVLNPTLPKDEVKTFINDDSKIEETISIKREEIEDMYATIKEKLGFLSEGRPQVSAVQVMVIQAETLFMAMKDGGLKLSYLQKWLNETCSDLIKLEKEAAPEGWLLQWDRSNKRYYYQNQATGESQWEYPQPDISRCDEAMDISTTPPPIEPTIHMSPPLPPTIRSPTPPPPPIISVECDSSTNNILPDVPLPSEPAAPSKFEKETKPADPLYSALDSFYSDIAAIENTNSNSPPPPPPPAEENKAVIEAPIELAKKKRKQRNCTILRYYLERVKLAPGLSMKKKGVSQLVEKWKSVQQHYND</sequence>
<name>A0AAV8Z134_9CUCU</name>
<dbReference type="Pfam" id="PF00397">
    <property type="entry name" value="WW"/>
    <property type="match status" value="1"/>
</dbReference>
<protein>
    <recommendedName>
        <fullName evidence="2">WW domain-containing protein</fullName>
    </recommendedName>
</protein>
<dbReference type="SMART" id="SM00456">
    <property type="entry name" value="WW"/>
    <property type="match status" value="1"/>
</dbReference>
<dbReference type="AlphaFoldDB" id="A0AAV8Z134"/>
<keyword evidence="4" id="KW-1185">Reference proteome</keyword>
<evidence type="ECO:0000313" key="3">
    <source>
        <dbReference type="EMBL" id="KAJ8956761.1"/>
    </source>
</evidence>
<evidence type="ECO:0000256" key="1">
    <source>
        <dbReference type="SAM" id="MobiDB-lite"/>
    </source>
</evidence>
<proteinExistence type="predicted"/>
<dbReference type="PANTHER" id="PTHR46697:SF1">
    <property type="entry name" value="FORMIN-BINDING PROTEIN 4"/>
    <property type="match status" value="1"/>
</dbReference>
<dbReference type="Proteomes" id="UP001162156">
    <property type="component" value="Unassembled WGS sequence"/>
</dbReference>
<gene>
    <name evidence="3" type="ORF">NQ314_006635</name>
</gene>
<accession>A0AAV8Z134</accession>
<dbReference type="InterPro" id="IPR053076">
    <property type="entry name" value="WW_domain_protein"/>
</dbReference>
<dbReference type="PROSITE" id="PS01159">
    <property type="entry name" value="WW_DOMAIN_1"/>
    <property type="match status" value="1"/>
</dbReference>
<organism evidence="3 4">
    <name type="scientific">Rhamnusium bicolor</name>
    <dbReference type="NCBI Taxonomy" id="1586634"/>
    <lineage>
        <taxon>Eukaryota</taxon>
        <taxon>Metazoa</taxon>
        <taxon>Ecdysozoa</taxon>
        <taxon>Arthropoda</taxon>
        <taxon>Hexapoda</taxon>
        <taxon>Insecta</taxon>
        <taxon>Pterygota</taxon>
        <taxon>Neoptera</taxon>
        <taxon>Endopterygota</taxon>
        <taxon>Coleoptera</taxon>
        <taxon>Polyphaga</taxon>
        <taxon>Cucujiformia</taxon>
        <taxon>Chrysomeloidea</taxon>
        <taxon>Cerambycidae</taxon>
        <taxon>Lepturinae</taxon>
        <taxon>Rhagiini</taxon>
        <taxon>Rhamnusium</taxon>
    </lineage>
</organism>
<dbReference type="SUPFAM" id="SSF51045">
    <property type="entry name" value="WW domain"/>
    <property type="match status" value="1"/>
</dbReference>
<dbReference type="PROSITE" id="PS50020">
    <property type="entry name" value="WW_DOMAIN_2"/>
    <property type="match status" value="1"/>
</dbReference>
<reference evidence="3" key="1">
    <citation type="journal article" date="2023" name="Insect Mol. Biol.">
        <title>Genome sequencing provides insights into the evolution of gene families encoding plant cell wall-degrading enzymes in longhorned beetles.</title>
        <authorList>
            <person name="Shin N.R."/>
            <person name="Okamura Y."/>
            <person name="Kirsch R."/>
            <person name="Pauchet Y."/>
        </authorList>
    </citation>
    <scope>NUCLEOTIDE SEQUENCE</scope>
    <source>
        <strain evidence="3">RBIC_L_NR</strain>
    </source>
</reference>
<dbReference type="CDD" id="cd00201">
    <property type="entry name" value="WW"/>
    <property type="match status" value="1"/>
</dbReference>
<evidence type="ECO:0000259" key="2">
    <source>
        <dbReference type="PROSITE" id="PS50020"/>
    </source>
</evidence>
<dbReference type="InterPro" id="IPR001202">
    <property type="entry name" value="WW_dom"/>
</dbReference>
<evidence type="ECO:0000313" key="4">
    <source>
        <dbReference type="Proteomes" id="UP001162156"/>
    </source>
</evidence>
<comment type="caution">
    <text evidence="3">The sequence shown here is derived from an EMBL/GenBank/DDBJ whole genome shotgun (WGS) entry which is preliminary data.</text>
</comment>
<dbReference type="EMBL" id="JANEYF010001808">
    <property type="protein sequence ID" value="KAJ8956761.1"/>
    <property type="molecule type" value="Genomic_DNA"/>
</dbReference>
<dbReference type="InterPro" id="IPR036020">
    <property type="entry name" value="WW_dom_sf"/>
</dbReference>
<feature type="region of interest" description="Disordered" evidence="1">
    <location>
        <begin position="22"/>
        <end position="55"/>
    </location>
</feature>
<dbReference type="PANTHER" id="PTHR46697">
    <property type="entry name" value="FORMIN-BINDING PROTEIN 4"/>
    <property type="match status" value="1"/>
</dbReference>
<dbReference type="Gene3D" id="2.20.70.10">
    <property type="match status" value="1"/>
</dbReference>
<feature type="domain" description="WW" evidence="2">
    <location>
        <begin position="340"/>
        <end position="374"/>
    </location>
</feature>